<dbReference type="NCBIfam" id="TIGR02532">
    <property type="entry name" value="IV_pilin_GFxxxE"/>
    <property type="match status" value="1"/>
</dbReference>
<dbReference type="InterPro" id="IPR045584">
    <property type="entry name" value="Pilin-like"/>
</dbReference>
<dbReference type="AlphaFoldDB" id="A0A0P1F6N3"/>
<dbReference type="InterPro" id="IPR010055">
    <property type="entry name" value="T2SS_protein-GspJ"/>
</dbReference>
<dbReference type="Proteomes" id="UP000051587">
    <property type="component" value="Unassembled WGS sequence"/>
</dbReference>
<evidence type="ECO:0000256" key="1">
    <source>
        <dbReference type="ARBA" id="ARBA00011084"/>
    </source>
</evidence>
<organism evidence="4 5">
    <name type="scientific">Thalassovita gelatinovora</name>
    <name type="common">Thalassobius gelatinovorus</name>
    <dbReference type="NCBI Taxonomy" id="53501"/>
    <lineage>
        <taxon>Bacteria</taxon>
        <taxon>Pseudomonadati</taxon>
        <taxon>Pseudomonadota</taxon>
        <taxon>Alphaproteobacteria</taxon>
        <taxon>Rhodobacterales</taxon>
        <taxon>Roseobacteraceae</taxon>
        <taxon>Thalassovita</taxon>
    </lineage>
</organism>
<reference evidence="4 5" key="1">
    <citation type="submission" date="2015-09" db="EMBL/GenBank/DDBJ databases">
        <authorList>
            <consortium name="Swine Surveillance"/>
        </authorList>
    </citation>
    <scope>NUCLEOTIDE SEQUENCE [LARGE SCALE GENOMIC DNA]</scope>
    <source>
        <strain evidence="4 5">CECT 4357</strain>
    </source>
</reference>
<evidence type="ECO:0000256" key="2">
    <source>
        <dbReference type="ARBA" id="ARBA00021539"/>
    </source>
</evidence>
<dbReference type="RefSeq" id="WP_058261476.1">
    <property type="nucleotide sequence ID" value="NZ_CP051181.1"/>
</dbReference>
<name>A0A0P1F6N3_THAGE</name>
<evidence type="ECO:0000256" key="3">
    <source>
        <dbReference type="SAM" id="MobiDB-lite"/>
    </source>
</evidence>
<gene>
    <name evidence="4" type="ORF">TG4357_00696</name>
</gene>
<protein>
    <recommendedName>
        <fullName evidence="2">Type II secretion system protein J</fullName>
    </recommendedName>
</protein>
<proteinExistence type="inferred from homology"/>
<evidence type="ECO:0000313" key="5">
    <source>
        <dbReference type="Proteomes" id="UP000051587"/>
    </source>
</evidence>
<comment type="similarity">
    <text evidence="1">Belongs to the GSP J family.</text>
</comment>
<dbReference type="STRING" id="53501.SAMN04488043_107199"/>
<dbReference type="OrthoDB" id="7869574at2"/>
<dbReference type="GO" id="GO:0015628">
    <property type="term" value="P:protein secretion by the type II secretion system"/>
    <property type="evidence" value="ECO:0007669"/>
    <property type="project" value="InterPro"/>
</dbReference>
<dbReference type="PROSITE" id="PS00409">
    <property type="entry name" value="PROKAR_NTER_METHYL"/>
    <property type="match status" value="1"/>
</dbReference>
<dbReference type="EMBL" id="CYSA01000007">
    <property type="protein sequence ID" value="CUH63478.1"/>
    <property type="molecule type" value="Genomic_DNA"/>
</dbReference>
<dbReference type="Pfam" id="PF11612">
    <property type="entry name" value="T2SSJ"/>
    <property type="match status" value="1"/>
</dbReference>
<keyword evidence="5" id="KW-1185">Reference proteome</keyword>
<feature type="region of interest" description="Disordered" evidence="3">
    <location>
        <begin position="175"/>
        <end position="196"/>
    </location>
</feature>
<evidence type="ECO:0000313" key="4">
    <source>
        <dbReference type="EMBL" id="CUH63478.1"/>
    </source>
</evidence>
<dbReference type="SUPFAM" id="SSF54523">
    <property type="entry name" value="Pili subunits"/>
    <property type="match status" value="1"/>
</dbReference>
<dbReference type="GO" id="GO:0015627">
    <property type="term" value="C:type II protein secretion system complex"/>
    <property type="evidence" value="ECO:0007669"/>
    <property type="project" value="InterPro"/>
</dbReference>
<accession>A0A0P1F6N3</accession>
<dbReference type="InterPro" id="IPR012902">
    <property type="entry name" value="N_methyl_site"/>
</dbReference>
<sequence length="226" mass="24016">MTRRDAATRGLTLIELVLAMALFALVAVMGAQALTGMIRMRDGLTARSETASDLAMATGLLRADLSAALPMLFYPPGGAAPQSALRLRQGVFAITVGGQPVLRPGADGMLPDHVDIRVEYRLEPSNQTLFRRNWAALTPARDDALSPETPILTGVTALHLRSYWDKFGWVDGVTPPAGAQSGNGTNADDDVTGPAPEVYSDILPDAVEITLETESHGSIILLEALK</sequence>